<organism evidence="2 3">
    <name type="scientific">Gloeothece citriformis (strain PCC 7424)</name>
    <name type="common">Cyanothece sp. (strain PCC 7424)</name>
    <dbReference type="NCBI Taxonomy" id="65393"/>
    <lineage>
        <taxon>Bacteria</taxon>
        <taxon>Bacillati</taxon>
        <taxon>Cyanobacteriota</taxon>
        <taxon>Cyanophyceae</taxon>
        <taxon>Oscillatoriophycideae</taxon>
        <taxon>Chroococcales</taxon>
        <taxon>Aphanothecaceae</taxon>
        <taxon>Gloeothece</taxon>
        <taxon>Gloeothece citriformis</taxon>
    </lineage>
</organism>
<accession>B7KJ08</accession>
<keyword evidence="1" id="KW-0472">Membrane</keyword>
<dbReference type="STRING" id="65393.PCC7424_2423"/>
<feature type="transmembrane region" description="Helical" evidence="1">
    <location>
        <begin position="108"/>
        <end position="127"/>
    </location>
</feature>
<dbReference type="HOGENOM" id="CLU_1945189_0_0_3"/>
<dbReference type="AlphaFoldDB" id="B7KJ08"/>
<proteinExistence type="predicted"/>
<reference evidence="3" key="1">
    <citation type="journal article" date="2011" name="MBio">
        <title>Novel metabolic attributes of the genus Cyanothece, comprising a group of unicellular nitrogen-fixing Cyanobacteria.</title>
        <authorList>
            <person name="Bandyopadhyay A."/>
            <person name="Elvitigala T."/>
            <person name="Welsh E."/>
            <person name="Stockel J."/>
            <person name="Liberton M."/>
            <person name="Min H."/>
            <person name="Sherman L.A."/>
            <person name="Pakrasi H.B."/>
        </authorList>
    </citation>
    <scope>NUCLEOTIDE SEQUENCE [LARGE SCALE GENOMIC DNA]</scope>
    <source>
        <strain evidence="3">PCC 7424</strain>
    </source>
</reference>
<evidence type="ECO:0000313" key="2">
    <source>
        <dbReference type="EMBL" id="ACK70844.1"/>
    </source>
</evidence>
<evidence type="ECO:0000313" key="3">
    <source>
        <dbReference type="Proteomes" id="UP000002384"/>
    </source>
</evidence>
<dbReference type="EMBL" id="CP001291">
    <property type="protein sequence ID" value="ACK70844.1"/>
    <property type="molecule type" value="Genomic_DNA"/>
</dbReference>
<evidence type="ECO:0000256" key="1">
    <source>
        <dbReference type="SAM" id="Phobius"/>
    </source>
</evidence>
<keyword evidence="1" id="KW-1133">Transmembrane helix</keyword>
<protein>
    <submittedName>
        <fullName evidence="2">Uncharacterized protein</fullName>
    </submittedName>
</protein>
<sequence>MYSNDNSFDSTSDWNNPNFDISNVYPESGDWNTSMSEFHEREGNWDSSMSESIQRDADWNSWMSDYCAEQGDYNGASSYVEMAADGYEMLNLMLIVPLMNIAKRNLTLMPLSMTIALRIPILIVPIFKH</sequence>
<dbReference type="RefSeq" id="WP_015954448.1">
    <property type="nucleotide sequence ID" value="NC_011729.1"/>
</dbReference>
<dbReference type="KEGG" id="cyc:PCC7424_2423"/>
<name>B7KJ08_GLOC7</name>
<dbReference type="Proteomes" id="UP000002384">
    <property type="component" value="Chromosome"/>
</dbReference>
<keyword evidence="1" id="KW-0812">Transmembrane</keyword>
<keyword evidence="3" id="KW-1185">Reference proteome</keyword>
<gene>
    <name evidence="2" type="ordered locus">PCC7424_2423</name>
</gene>